<dbReference type="Gene3D" id="1.20.5.1150">
    <property type="entry name" value="Ribosomal protein S8"/>
    <property type="match status" value="1"/>
</dbReference>
<dbReference type="InterPro" id="IPR038380">
    <property type="entry name" value="Ribosomal_bS21_sf"/>
</dbReference>
<proteinExistence type="inferred from homology"/>
<dbReference type="Pfam" id="PF01165">
    <property type="entry name" value="Ribosomal_S21"/>
    <property type="match status" value="1"/>
</dbReference>
<evidence type="ECO:0000313" key="6">
    <source>
        <dbReference type="EMBL" id="KKP47941.1"/>
    </source>
</evidence>
<evidence type="ECO:0000256" key="5">
    <source>
        <dbReference type="HAMAP-Rule" id="MF_00358"/>
    </source>
</evidence>
<organism evidence="6 7">
    <name type="scientific">Candidatus Woesebacteria bacterium GW2011_GWA2_33_28</name>
    <dbReference type="NCBI Taxonomy" id="1618561"/>
    <lineage>
        <taxon>Bacteria</taxon>
        <taxon>Candidatus Woeseibacteriota</taxon>
    </lineage>
</organism>
<dbReference type="NCBIfam" id="TIGR00030">
    <property type="entry name" value="S21p"/>
    <property type="match status" value="1"/>
</dbReference>
<dbReference type="Proteomes" id="UP000033995">
    <property type="component" value="Unassembled WGS sequence"/>
</dbReference>
<dbReference type="HAMAP" id="MF_00358">
    <property type="entry name" value="Ribosomal_bS21"/>
    <property type="match status" value="1"/>
</dbReference>
<evidence type="ECO:0000256" key="3">
    <source>
        <dbReference type="ARBA" id="ARBA00023274"/>
    </source>
</evidence>
<keyword evidence="3 5" id="KW-0687">Ribonucleoprotein</keyword>
<name>A0A0G0A9D3_9BACT</name>
<evidence type="ECO:0000256" key="2">
    <source>
        <dbReference type="ARBA" id="ARBA00022980"/>
    </source>
</evidence>
<dbReference type="GO" id="GO:0006412">
    <property type="term" value="P:translation"/>
    <property type="evidence" value="ECO:0007669"/>
    <property type="project" value="UniProtKB-UniRule"/>
</dbReference>
<sequence length="64" mass="7925">MFIVTKKKGESDDSLLARFRKKTIMSGLLLELRDRERFKKPSEKRKEKKYKIEFQRMLEKKRNY</sequence>
<evidence type="ECO:0000313" key="7">
    <source>
        <dbReference type="Proteomes" id="UP000033995"/>
    </source>
</evidence>
<evidence type="ECO:0000256" key="4">
    <source>
        <dbReference type="ARBA" id="ARBA00035135"/>
    </source>
</evidence>
<dbReference type="GO" id="GO:1990904">
    <property type="term" value="C:ribonucleoprotein complex"/>
    <property type="evidence" value="ECO:0007669"/>
    <property type="project" value="UniProtKB-KW"/>
</dbReference>
<dbReference type="AlphaFoldDB" id="A0A0G0A9D3"/>
<protein>
    <recommendedName>
        <fullName evidence="4 5">Small ribosomal subunit protein bS21</fullName>
    </recommendedName>
</protein>
<comment type="similarity">
    <text evidence="1 5">Belongs to the bacterial ribosomal protein bS21 family.</text>
</comment>
<dbReference type="InterPro" id="IPR001911">
    <property type="entry name" value="Ribosomal_bS21"/>
</dbReference>
<keyword evidence="2 5" id="KW-0689">Ribosomal protein</keyword>
<reference evidence="6 7" key="1">
    <citation type="journal article" date="2015" name="Nature">
        <title>rRNA introns, odd ribosomes, and small enigmatic genomes across a large radiation of phyla.</title>
        <authorList>
            <person name="Brown C.T."/>
            <person name="Hug L.A."/>
            <person name="Thomas B.C."/>
            <person name="Sharon I."/>
            <person name="Castelle C.J."/>
            <person name="Singh A."/>
            <person name="Wilkins M.J."/>
            <person name="Williams K.H."/>
            <person name="Banfield J.F."/>
        </authorList>
    </citation>
    <scope>NUCLEOTIDE SEQUENCE [LARGE SCALE GENOMIC DNA]</scope>
</reference>
<dbReference type="EMBL" id="LBOZ01000002">
    <property type="protein sequence ID" value="KKP47941.1"/>
    <property type="molecule type" value="Genomic_DNA"/>
</dbReference>
<evidence type="ECO:0000256" key="1">
    <source>
        <dbReference type="ARBA" id="ARBA00006640"/>
    </source>
</evidence>
<gene>
    <name evidence="5" type="primary">rpsU</name>
    <name evidence="6" type="ORF">UR38_C0002G0044</name>
</gene>
<dbReference type="GO" id="GO:0005840">
    <property type="term" value="C:ribosome"/>
    <property type="evidence" value="ECO:0007669"/>
    <property type="project" value="UniProtKB-KW"/>
</dbReference>
<dbReference type="GO" id="GO:0003735">
    <property type="term" value="F:structural constituent of ribosome"/>
    <property type="evidence" value="ECO:0007669"/>
    <property type="project" value="InterPro"/>
</dbReference>
<accession>A0A0G0A9D3</accession>
<comment type="caution">
    <text evidence="6">The sequence shown here is derived from an EMBL/GenBank/DDBJ whole genome shotgun (WGS) entry which is preliminary data.</text>
</comment>